<dbReference type="GO" id="GO:0016787">
    <property type="term" value="F:hydrolase activity"/>
    <property type="evidence" value="ECO:0007669"/>
    <property type="project" value="UniProtKB-KW"/>
</dbReference>
<feature type="compositionally biased region" description="Pro residues" evidence="2">
    <location>
        <begin position="65"/>
        <end position="76"/>
    </location>
</feature>
<gene>
    <name evidence="3" type="ORF">FRACA_1020008</name>
</gene>
<evidence type="ECO:0000313" key="3">
    <source>
        <dbReference type="EMBL" id="SNQ45550.1"/>
    </source>
</evidence>
<feature type="region of interest" description="Disordered" evidence="2">
    <location>
        <begin position="55"/>
        <end position="84"/>
    </location>
</feature>
<feature type="region of interest" description="Disordered" evidence="2">
    <location>
        <begin position="245"/>
        <end position="321"/>
    </location>
</feature>
<keyword evidence="1" id="KW-0378">Hydrolase</keyword>
<dbReference type="EMBL" id="FZMO01000005">
    <property type="protein sequence ID" value="SNQ45550.1"/>
    <property type="molecule type" value="Genomic_DNA"/>
</dbReference>
<protein>
    <submittedName>
        <fullName evidence="3">Putative secreted protein (Partial match)</fullName>
    </submittedName>
</protein>
<dbReference type="InterPro" id="IPR005754">
    <property type="entry name" value="Sortase"/>
</dbReference>
<dbReference type="SUPFAM" id="SSF63817">
    <property type="entry name" value="Sortase"/>
    <property type="match status" value="1"/>
</dbReference>
<dbReference type="Proteomes" id="UP000234331">
    <property type="component" value="Unassembled WGS sequence"/>
</dbReference>
<dbReference type="RefSeq" id="WP_243407063.1">
    <property type="nucleotide sequence ID" value="NZ_FZMO01000005.1"/>
</dbReference>
<feature type="compositionally biased region" description="Low complexity" evidence="2">
    <location>
        <begin position="246"/>
        <end position="260"/>
    </location>
</feature>
<accession>A0A2I2KIQ8</accession>
<name>A0A2I2KIQ8_9ACTN</name>
<evidence type="ECO:0000256" key="2">
    <source>
        <dbReference type="SAM" id="MobiDB-lite"/>
    </source>
</evidence>
<evidence type="ECO:0000256" key="1">
    <source>
        <dbReference type="ARBA" id="ARBA00022801"/>
    </source>
</evidence>
<reference evidence="3 4" key="1">
    <citation type="submission" date="2017-06" db="EMBL/GenBank/DDBJ databases">
        <authorList>
            <person name="Kim H.J."/>
            <person name="Triplett B.A."/>
        </authorList>
    </citation>
    <scope>NUCLEOTIDE SEQUENCE [LARGE SCALE GENOMIC DNA]</scope>
    <source>
        <strain evidence="3">FRACA_ARgP5</strain>
    </source>
</reference>
<proteinExistence type="predicted"/>
<evidence type="ECO:0000313" key="4">
    <source>
        <dbReference type="Proteomes" id="UP000234331"/>
    </source>
</evidence>
<dbReference type="Pfam" id="PF04203">
    <property type="entry name" value="Sortase"/>
    <property type="match status" value="1"/>
</dbReference>
<dbReference type="CDD" id="cd05829">
    <property type="entry name" value="Sortase_F"/>
    <property type="match status" value="1"/>
</dbReference>
<feature type="compositionally biased region" description="Pro residues" evidence="2">
    <location>
        <begin position="261"/>
        <end position="281"/>
    </location>
</feature>
<dbReference type="InterPro" id="IPR023365">
    <property type="entry name" value="Sortase_dom-sf"/>
</dbReference>
<dbReference type="Gene3D" id="2.40.260.10">
    <property type="entry name" value="Sortase"/>
    <property type="match status" value="1"/>
</dbReference>
<organism evidence="3 4">
    <name type="scientific">Frankia canadensis</name>
    <dbReference type="NCBI Taxonomy" id="1836972"/>
    <lineage>
        <taxon>Bacteria</taxon>
        <taxon>Bacillati</taxon>
        <taxon>Actinomycetota</taxon>
        <taxon>Actinomycetes</taxon>
        <taxon>Frankiales</taxon>
        <taxon>Frankiaceae</taxon>
        <taxon>Frankia</taxon>
    </lineage>
</organism>
<keyword evidence="4" id="KW-1185">Reference proteome</keyword>
<sequence length="321" mass="32491">MGHGSNGGHWPPGGPRPPGARRPLMWRGLLLVGAVLVLGSGFRLAEPALDAVRGDSRSDATADLPPIPPIPPPPSTAPAGTGTALPQRPVVVISEPTRLRVPRLSIDAPITHIGLNADGSIGVPTAWGDVGWFDRGPAPGGIGPAVLVGHYDSTTGPAVFYRLPQVVAGDRVEVAGPTGATQAFIVDRSEEVTKATFPADRVYGPVARPELRLITCGGAFDHKTHHYLSNLIVYAHADTSAPPVPGANVPGAAPGQAAPAQPLPRPPGAASPRVTPRPPATSAPGVAPLPQATSAPGVAPLPPATSAAAVTPLATVAPRRA</sequence>
<feature type="compositionally biased region" description="Low complexity" evidence="2">
    <location>
        <begin position="304"/>
        <end position="321"/>
    </location>
</feature>
<dbReference type="NCBIfam" id="NF033748">
    <property type="entry name" value="class_F_sortase"/>
    <property type="match status" value="1"/>
</dbReference>
<dbReference type="AlphaFoldDB" id="A0A2I2KIQ8"/>
<dbReference type="InterPro" id="IPR042001">
    <property type="entry name" value="Sortase_F"/>
</dbReference>